<dbReference type="Proteomes" id="UP000255469">
    <property type="component" value="Unassembled WGS sequence"/>
</dbReference>
<evidence type="ECO:0000313" key="2">
    <source>
        <dbReference type="Proteomes" id="UP000255469"/>
    </source>
</evidence>
<dbReference type="Pfam" id="PF13366">
    <property type="entry name" value="PDDEXK_3"/>
    <property type="match status" value="1"/>
</dbReference>
<evidence type="ECO:0000313" key="1">
    <source>
        <dbReference type="EMBL" id="SUB94665.1"/>
    </source>
</evidence>
<gene>
    <name evidence="1" type="ORF">NCTC13067_02540</name>
</gene>
<evidence type="ECO:0008006" key="3">
    <source>
        <dbReference type="Google" id="ProtNLM"/>
    </source>
</evidence>
<dbReference type="InterPro" id="IPR026350">
    <property type="entry name" value="GxxExxY"/>
</dbReference>
<accession>A0A379EF13</accession>
<protein>
    <recommendedName>
        <fullName evidence="3">Restriction endonuclease type IV Mrr domain-containing protein</fullName>
    </recommendedName>
</protein>
<dbReference type="EMBL" id="UGTM01000002">
    <property type="protein sequence ID" value="SUB94665.1"/>
    <property type="molecule type" value="Genomic_DNA"/>
</dbReference>
<dbReference type="RefSeq" id="WP_029754956.1">
    <property type="nucleotide sequence ID" value="NZ_UGTM01000002.1"/>
</dbReference>
<proteinExistence type="predicted"/>
<dbReference type="AlphaFoldDB" id="A0A379EF13"/>
<name>A0A379EF13_9BACT</name>
<organism evidence="1 2">
    <name type="scientific">Prevotella denticola</name>
    <dbReference type="NCBI Taxonomy" id="28129"/>
    <lineage>
        <taxon>Bacteria</taxon>
        <taxon>Pseudomonadati</taxon>
        <taxon>Bacteroidota</taxon>
        <taxon>Bacteroidia</taxon>
        <taxon>Bacteroidales</taxon>
        <taxon>Prevotellaceae</taxon>
        <taxon>Prevotella</taxon>
    </lineage>
</organism>
<sequence length="460" mass="53907">MVDTTDFIRPRLSDHYGIPLLQSKVDFAIPYMDEDIPLYVDPFLLWKSPSQMDNGQHLSVITAFNELGRMYLDDKQDKAIETLIYLSECAEVGLGTSNKRMGRPISTAKAKEVLDLFQAITQVSQLGFKHIEQIQLLVQDISKDRISDIACSLIKSFLIDYTIQECKKYGIPLSLSKISYYDTKKKSIVEETTNLPINEKTEQSILFVPKRWLRFSPWLNYDSYYKDYIIADINKEYDGIKNRIQILEYNRHHFDQVEKYISIKELAKDDCKNDPLFSKISKESARRKVCSITKLYTGKKDNADKKYEELMGQVLTSLLYPHLDFAQEQSRIESGTQIRDLIFYNNIDTDFLKELYDVYDCRQIVVELKNVHSIEREHINQLNRYMSGNFGRFGILFTRNNPSKQMLQNTIDLWSGQRRCILIMTDDDLKLMQNINSNEQRKPIEVIKKKYVEFTRLCPN</sequence>
<reference evidence="1 2" key="1">
    <citation type="submission" date="2018-06" db="EMBL/GenBank/DDBJ databases">
        <authorList>
            <consortium name="Pathogen Informatics"/>
            <person name="Doyle S."/>
        </authorList>
    </citation>
    <scope>NUCLEOTIDE SEQUENCE [LARGE SCALE GENOMIC DNA]</scope>
    <source>
        <strain evidence="1 2">NCTC13067</strain>
    </source>
</reference>